<keyword evidence="7" id="KW-1185">Reference proteome</keyword>
<feature type="domain" description="HTH araC/xylS-type" evidence="5">
    <location>
        <begin position="176"/>
        <end position="274"/>
    </location>
</feature>
<dbReference type="Pfam" id="PF12833">
    <property type="entry name" value="HTH_18"/>
    <property type="match status" value="1"/>
</dbReference>
<dbReference type="GO" id="GO:0043565">
    <property type="term" value="F:sequence-specific DNA binding"/>
    <property type="evidence" value="ECO:0007669"/>
    <property type="project" value="InterPro"/>
</dbReference>
<keyword evidence="2" id="KW-0238">DNA-binding</keyword>
<dbReference type="EMBL" id="SMRT01000015">
    <property type="protein sequence ID" value="TDF93769.1"/>
    <property type="molecule type" value="Genomic_DNA"/>
</dbReference>
<evidence type="ECO:0000256" key="2">
    <source>
        <dbReference type="ARBA" id="ARBA00023125"/>
    </source>
</evidence>
<feature type="compositionally biased region" description="Polar residues" evidence="4">
    <location>
        <begin position="287"/>
        <end position="296"/>
    </location>
</feature>
<dbReference type="InterPro" id="IPR018062">
    <property type="entry name" value="HTH_AraC-typ_CS"/>
</dbReference>
<dbReference type="InterPro" id="IPR037923">
    <property type="entry name" value="HTH-like"/>
</dbReference>
<dbReference type="AlphaFoldDB" id="A0A4R5KEG1"/>
<keyword evidence="3" id="KW-0804">Transcription</keyword>
<dbReference type="InterPro" id="IPR003313">
    <property type="entry name" value="AraC-bd"/>
</dbReference>
<evidence type="ECO:0000313" key="7">
    <source>
        <dbReference type="Proteomes" id="UP000295636"/>
    </source>
</evidence>
<evidence type="ECO:0000256" key="4">
    <source>
        <dbReference type="SAM" id="MobiDB-lite"/>
    </source>
</evidence>
<dbReference type="InterPro" id="IPR014710">
    <property type="entry name" value="RmlC-like_jellyroll"/>
</dbReference>
<dbReference type="Gene3D" id="2.60.120.10">
    <property type="entry name" value="Jelly Rolls"/>
    <property type="match status" value="1"/>
</dbReference>
<dbReference type="RefSeq" id="WP_133233533.1">
    <property type="nucleotide sequence ID" value="NZ_SMRT01000015.1"/>
</dbReference>
<dbReference type="GO" id="GO:0003700">
    <property type="term" value="F:DNA-binding transcription factor activity"/>
    <property type="evidence" value="ECO:0007669"/>
    <property type="project" value="InterPro"/>
</dbReference>
<evidence type="ECO:0000313" key="6">
    <source>
        <dbReference type="EMBL" id="TDF93769.1"/>
    </source>
</evidence>
<protein>
    <submittedName>
        <fullName evidence="6">AraC family transcriptional regulator</fullName>
    </submittedName>
</protein>
<accession>A0A4R5KEG1</accession>
<organism evidence="6 7">
    <name type="scientific">Paenibacillus piri</name>
    <dbReference type="NCBI Taxonomy" id="2547395"/>
    <lineage>
        <taxon>Bacteria</taxon>
        <taxon>Bacillati</taxon>
        <taxon>Bacillota</taxon>
        <taxon>Bacilli</taxon>
        <taxon>Bacillales</taxon>
        <taxon>Paenibacillaceae</taxon>
        <taxon>Paenibacillus</taxon>
    </lineage>
</organism>
<reference evidence="6 7" key="1">
    <citation type="submission" date="2019-03" db="EMBL/GenBank/DDBJ databases">
        <title>This is whole genome sequence of Paenibacillus sp MS74 strain.</title>
        <authorList>
            <person name="Trinh H.N."/>
        </authorList>
    </citation>
    <scope>NUCLEOTIDE SEQUENCE [LARGE SCALE GENOMIC DNA]</scope>
    <source>
        <strain evidence="6 7">MS74</strain>
    </source>
</reference>
<dbReference type="PANTHER" id="PTHR43280">
    <property type="entry name" value="ARAC-FAMILY TRANSCRIPTIONAL REGULATOR"/>
    <property type="match status" value="1"/>
</dbReference>
<dbReference type="SMART" id="SM00342">
    <property type="entry name" value="HTH_ARAC"/>
    <property type="match status" value="1"/>
</dbReference>
<dbReference type="Pfam" id="PF02311">
    <property type="entry name" value="AraC_binding"/>
    <property type="match status" value="1"/>
</dbReference>
<evidence type="ECO:0000256" key="1">
    <source>
        <dbReference type="ARBA" id="ARBA00023015"/>
    </source>
</evidence>
<dbReference type="InterPro" id="IPR020449">
    <property type="entry name" value="Tscrpt_reg_AraC-type_HTH"/>
</dbReference>
<name>A0A4R5KEG1_9BACL</name>
<dbReference type="InterPro" id="IPR018060">
    <property type="entry name" value="HTH_AraC"/>
</dbReference>
<dbReference type="PRINTS" id="PR00032">
    <property type="entry name" value="HTHARAC"/>
</dbReference>
<dbReference type="PANTHER" id="PTHR43280:SF2">
    <property type="entry name" value="HTH-TYPE TRANSCRIPTIONAL REGULATOR EXSA"/>
    <property type="match status" value="1"/>
</dbReference>
<evidence type="ECO:0000256" key="3">
    <source>
        <dbReference type="ARBA" id="ARBA00023163"/>
    </source>
</evidence>
<gene>
    <name evidence="6" type="ORF">E1757_25590</name>
</gene>
<sequence length="296" mass="33841">MSKPMAEPFPLLTARFERSPNAGKARCEPAWHWRPHQPLRDYDLWYAVAGKGMMNINGTAYPIRKGSCFLIRPGDRPEATQDPHDRLTVIFIHFTMTDSGTGQLFDGSLLPDRHTRVGDTLFIETMLNRLLQITKPESSWDDVEYRLAMMQILLHLYRWQREEHASSADKQKQVIARVIGYIREHPGRRIAHREIAAHVQLSAEYVSTLFKKHTGTSIKQYMTDVRLERALHLLMETTMNVSQVAEALGYANVYLFSKQFKERYGAPPSKYKWGSEPSRAHGRDTSGDSGHSAGSD</sequence>
<comment type="caution">
    <text evidence="6">The sequence shown here is derived from an EMBL/GenBank/DDBJ whole genome shotgun (WGS) entry which is preliminary data.</text>
</comment>
<dbReference type="OrthoDB" id="9803764at2"/>
<feature type="region of interest" description="Disordered" evidence="4">
    <location>
        <begin position="265"/>
        <end position="296"/>
    </location>
</feature>
<dbReference type="Proteomes" id="UP000295636">
    <property type="component" value="Unassembled WGS sequence"/>
</dbReference>
<evidence type="ECO:0000259" key="5">
    <source>
        <dbReference type="PROSITE" id="PS01124"/>
    </source>
</evidence>
<dbReference type="Gene3D" id="1.10.10.60">
    <property type="entry name" value="Homeodomain-like"/>
    <property type="match status" value="2"/>
</dbReference>
<dbReference type="InterPro" id="IPR009057">
    <property type="entry name" value="Homeodomain-like_sf"/>
</dbReference>
<dbReference type="SUPFAM" id="SSF51215">
    <property type="entry name" value="Regulatory protein AraC"/>
    <property type="match status" value="1"/>
</dbReference>
<keyword evidence="1" id="KW-0805">Transcription regulation</keyword>
<dbReference type="PROSITE" id="PS01124">
    <property type="entry name" value="HTH_ARAC_FAMILY_2"/>
    <property type="match status" value="1"/>
</dbReference>
<dbReference type="PROSITE" id="PS00041">
    <property type="entry name" value="HTH_ARAC_FAMILY_1"/>
    <property type="match status" value="1"/>
</dbReference>
<proteinExistence type="predicted"/>
<dbReference type="SUPFAM" id="SSF46689">
    <property type="entry name" value="Homeodomain-like"/>
    <property type="match status" value="2"/>
</dbReference>